<protein>
    <submittedName>
        <fullName evidence="1">Uncharacterized protein</fullName>
    </submittedName>
</protein>
<dbReference type="AlphaFoldDB" id="Q22L33"/>
<name>Q22L33_TETTS</name>
<reference evidence="2" key="1">
    <citation type="journal article" date="2006" name="PLoS Biol.">
        <title>Macronuclear genome sequence of the ciliate Tetrahymena thermophila, a model eukaryote.</title>
        <authorList>
            <person name="Eisen J.A."/>
            <person name="Coyne R.S."/>
            <person name="Wu M."/>
            <person name="Wu D."/>
            <person name="Thiagarajan M."/>
            <person name="Wortman J.R."/>
            <person name="Badger J.H."/>
            <person name="Ren Q."/>
            <person name="Amedeo P."/>
            <person name="Jones K.M."/>
            <person name="Tallon L.J."/>
            <person name="Delcher A.L."/>
            <person name="Salzberg S.L."/>
            <person name="Silva J.C."/>
            <person name="Haas B.J."/>
            <person name="Majoros W.H."/>
            <person name="Farzad M."/>
            <person name="Carlton J.M."/>
            <person name="Smith R.K. Jr."/>
            <person name="Garg J."/>
            <person name="Pearlman R.E."/>
            <person name="Karrer K.M."/>
            <person name="Sun L."/>
            <person name="Manning G."/>
            <person name="Elde N.C."/>
            <person name="Turkewitz A.P."/>
            <person name="Asai D.J."/>
            <person name="Wilkes D.E."/>
            <person name="Wang Y."/>
            <person name="Cai H."/>
            <person name="Collins K."/>
            <person name="Stewart B.A."/>
            <person name="Lee S.R."/>
            <person name="Wilamowska K."/>
            <person name="Weinberg Z."/>
            <person name="Ruzzo W.L."/>
            <person name="Wloga D."/>
            <person name="Gaertig J."/>
            <person name="Frankel J."/>
            <person name="Tsao C.-C."/>
            <person name="Gorovsky M.A."/>
            <person name="Keeling P.J."/>
            <person name="Waller R.F."/>
            <person name="Patron N.J."/>
            <person name="Cherry J.M."/>
            <person name="Stover N.A."/>
            <person name="Krieger C.J."/>
            <person name="del Toro C."/>
            <person name="Ryder H.F."/>
            <person name="Williamson S.C."/>
            <person name="Barbeau R.A."/>
            <person name="Hamilton E.P."/>
            <person name="Orias E."/>
        </authorList>
    </citation>
    <scope>NUCLEOTIDE SEQUENCE [LARGE SCALE GENOMIC DNA]</scope>
    <source>
        <strain evidence="2">SB210</strain>
    </source>
</reference>
<dbReference type="Proteomes" id="UP000009168">
    <property type="component" value="Unassembled WGS sequence"/>
</dbReference>
<dbReference type="InParanoid" id="Q22L33"/>
<organism evidence="1 2">
    <name type="scientific">Tetrahymena thermophila (strain SB210)</name>
    <dbReference type="NCBI Taxonomy" id="312017"/>
    <lineage>
        <taxon>Eukaryota</taxon>
        <taxon>Sar</taxon>
        <taxon>Alveolata</taxon>
        <taxon>Ciliophora</taxon>
        <taxon>Intramacronucleata</taxon>
        <taxon>Oligohymenophorea</taxon>
        <taxon>Hymenostomatida</taxon>
        <taxon>Tetrahymenina</taxon>
        <taxon>Tetrahymenidae</taxon>
        <taxon>Tetrahymena</taxon>
    </lineage>
</organism>
<proteinExistence type="predicted"/>
<dbReference type="KEGG" id="tet:TTHERM_01013200"/>
<dbReference type="EMBL" id="GG662865">
    <property type="protein sequence ID" value="EAR85984.2"/>
    <property type="molecule type" value="Genomic_DNA"/>
</dbReference>
<dbReference type="RefSeq" id="XP_976579.2">
    <property type="nucleotide sequence ID" value="XM_971486.2"/>
</dbReference>
<dbReference type="HOGENOM" id="CLU_656387_0_0_1"/>
<accession>Q22L33</accession>
<keyword evidence="2" id="KW-1185">Reference proteome</keyword>
<gene>
    <name evidence="1" type="ORF">TTHERM_01013200</name>
</gene>
<evidence type="ECO:0000313" key="1">
    <source>
        <dbReference type="EMBL" id="EAR85984.2"/>
    </source>
</evidence>
<sequence>MQISFQLNTNQVEGQFKVIPVISIPNPKSKIKSVHEEFLYEYRNLIVENEQMNIQNQIADIFEQDLLAKGVNVIFQNQNPNEISEQFHKCKFNIQELKGINVFLKSINALNEWSNGKYREAQEDIIFQNKYELEIIHIRYLQFLKRIPNTISIDSIKIDLTFLVLVQENVSQISDLLKLALNGRKIKSFSFSVYEPITPSTENIPKEDYDNYYGIEEQEAFEIIIQQLYSFQNSLVDLEEIEIVFSRWTKLKEVKSLYAFLELIAKNGNLKNIKVILGLNENGFQLEEYSTQFLTKIINYSKNLKGLFLHIGNSWVQEYVSHLQDYAKLISETMITNCPNLTQFSLDMTQRSSYDKNFSLLISLQLFLKQRYFEYLNLNFSGWHQISDQIEFRILTAEQLVKTLTAPLAVRNYFICICQANLYQYYDDLWHGLAKMSNEYFIKKFSLRMQKQNHRNQQAINQMKQHSILTEQAIYQIQQIFKTYGQYFRKEILSQLINTCLKQNISLVDQNIKSERFRYYSA</sequence>
<dbReference type="GeneID" id="7835861"/>
<evidence type="ECO:0000313" key="2">
    <source>
        <dbReference type="Proteomes" id="UP000009168"/>
    </source>
</evidence>